<reference evidence="3 4" key="1">
    <citation type="submission" date="2020-02" db="EMBL/GenBank/DDBJ databases">
        <title>Genome analysis of Thermosulfuriphilus ammonigenes ST65T, an anaerobic thermophilic chemolithoautotrophic bacterium isolated from a deep-sea hydrothermal vent.</title>
        <authorList>
            <person name="Slobodkina G."/>
            <person name="Allioux M."/>
            <person name="Merkel A."/>
            <person name="Alain K."/>
            <person name="Jebbar M."/>
            <person name="Slobodkin A."/>
        </authorList>
    </citation>
    <scope>NUCLEOTIDE SEQUENCE [LARGE SCALE GENOMIC DNA]</scope>
    <source>
        <strain evidence="3 4">ST65</strain>
    </source>
</reference>
<sequence length="137" mass="15922">MSKDEPIFPISVASKLLGLHPRTLRIYEEEGLIKPARIGQKRYFSHNDLEWIKCLRQLIHEEGISIPGIKKLLTLSPCWEIKNCPEEVRAQCSAYQDRTIPCWQRTKTACARRFQGCQTCEVYLRDIEKLSESAEDE</sequence>
<proteinExistence type="predicted"/>
<dbReference type="InterPro" id="IPR000551">
    <property type="entry name" value="MerR-type_HTH_dom"/>
</dbReference>
<dbReference type="GO" id="GO:0003700">
    <property type="term" value="F:DNA-binding transcription factor activity"/>
    <property type="evidence" value="ECO:0007669"/>
    <property type="project" value="InterPro"/>
</dbReference>
<dbReference type="SMART" id="SM00422">
    <property type="entry name" value="HTH_MERR"/>
    <property type="match status" value="1"/>
</dbReference>
<feature type="domain" description="HTH merR-type" evidence="2">
    <location>
        <begin position="7"/>
        <end position="75"/>
    </location>
</feature>
<organism evidence="3 4">
    <name type="scientific">Thermosulfuriphilus ammonigenes</name>
    <dbReference type="NCBI Taxonomy" id="1936021"/>
    <lineage>
        <taxon>Bacteria</taxon>
        <taxon>Pseudomonadati</taxon>
        <taxon>Thermodesulfobacteriota</taxon>
        <taxon>Thermodesulfobacteria</taxon>
        <taxon>Thermodesulfobacteriales</taxon>
        <taxon>Thermodesulfobacteriaceae</taxon>
        <taxon>Thermosulfuriphilus</taxon>
    </lineage>
</organism>
<evidence type="ECO:0000313" key="3">
    <source>
        <dbReference type="EMBL" id="QIJ72878.1"/>
    </source>
</evidence>
<dbReference type="GO" id="GO:0003677">
    <property type="term" value="F:DNA binding"/>
    <property type="evidence" value="ECO:0007669"/>
    <property type="project" value="UniProtKB-KW"/>
</dbReference>
<dbReference type="PANTHER" id="PTHR30204:SF58">
    <property type="entry name" value="HTH-TYPE TRANSCRIPTIONAL REGULATOR YFMP"/>
    <property type="match status" value="1"/>
</dbReference>
<dbReference type="SUPFAM" id="SSF46955">
    <property type="entry name" value="Putative DNA-binding domain"/>
    <property type="match status" value="1"/>
</dbReference>
<gene>
    <name evidence="3" type="ORF">G4V39_07345</name>
</gene>
<dbReference type="PROSITE" id="PS50937">
    <property type="entry name" value="HTH_MERR_2"/>
    <property type="match status" value="1"/>
</dbReference>
<dbReference type="InterPro" id="IPR009061">
    <property type="entry name" value="DNA-bd_dom_put_sf"/>
</dbReference>
<evidence type="ECO:0000259" key="2">
    <source>
        <dbReference type="PROSITE" id="PS50937"/>
    </source>
</evidence>
<keyword evidence="1" id="KW-0238">DNA-binding</keyword>
<protein>
    <submittedName>
        <fullName evidence="3">MerR family transcriptional regulator</fullName>
    </submittedName>
</protein>
<dbReference type="KEGG" id="tav:G4V39_07345"/>
<keyword evidence="4" id="KW-1185">Reference proteome</keyword>
<evidence type="ECO:0000256" key="1">
    <source>
        <dbReference type="ARBA" id="ARBA00023125"/>
    </source>
</evidence>
<dbReference type="Pfam" id="PF13411">
    <property type="entry name" value="MerR_1"/>
    <property type="match status" value="1"/>
</dbReference>
<dbReference type="Gene3D" id="1.10.1660.10">
    <property type="match status" value="1"/>
</dbReference>
<dbReference type="InterPro" id="IPR047057">
    <property type="entry name" value="MerR_fam"/>
</dbReference>
<evidence type="ECO:0000313" key="4">
    <source>
        <dbReference type="Proteomes" id="UP000502179"/>
    </source>
</evidence>
<accession>A0A6G7PZK7</accession>
<dbReference type="Proteomes" id="UP000502179">
    <property type="component" value="Chromosome"/>
</dbReference>
<dbReference type="PROSITE" id="PS00552">
    <property type="entry name" value="HTH_MERR_1"/>
    <property type="match status" value="1"/>
</dbReference>
<dbReference type="EMBL" id="CP048877">
    <property type="protein sequence ID" value="QIJ72878.1"/>
    <property type="molecule type" value="Genomic_DNA"/>
</dbReference>
<dbReference type="PANTHER" id="PTHR30204">
    <property type="entry name" value="REDOX-CYCLING DRUG-SENSING TRANSCRIPTIONAL ACTIVATOR SOXR"/>
    <property type="match status" value="1"/>
</dbReference>
<name>A0A6G7PZK7_9BACT</name>
<dbReference type="AlphaFoldDB" id="A0A6G7PZK7"/>